<evidence type="ECO:0000313" key="3">
    <source>
        <dbReference type="Proteomes" id="UP000287563"/>
    </source>
</evidence>
<reference evidence="2 3" key="1">
    <citation type="submission" date="2018-11" db="EMBL/GenBank/DDBJ databases">
        <title>Photobacterium sp. BEI247 sp. nov., a marine bacterium isolated from Yongle Blue Hole in the South China Sea.</title>
        <authorList>
            <person name="Wang X."/>
        </authorList>
    </citation>
    <scope>NUCLEOTIDE SEQUENCE [LARGE SCALE GENOMIC DNA]</scope>
    <source>
        <strain evidence="3">BEI247</strain>
    </source>
</reference>
<gene>
    <name evidence="2" type="ORF">EDI28_07365</name>
</gene>
<protein>
    <recommendedName>
        <fullName evidence="4">DUF1496 domain-containing protein</fullName>
    </recommendedName>
</protein>
<proteinExistence type="predicted"/>
<dbReference type="OrthoDB" id="5817203at2"/>
<accession>A0A3S3QQG5</accession>
<evidence type="ECO:0000313" key="2">
    <source>
        <dbReference type="EMBL" id="RWX56101.1"/>
    </source>
</evidence>
<dbReference type="EMBL" id="RJLM01000002">
    <property type="protein sequence ID" value="RWX56101.1"/>
    <property type="molecule type" value="Genomic_DNA"/>
</dbReference>
<name>A0A3S3QQG5_9GAMM</name>
<dbReference type="AlphaFoldDB" id="A0A3S3QQG5"/>
<keyword evidence="1" id="KW-0732">Signal</keyword>
<dbReference type="Proteomes" id="UP000287563">
    <property type="component" value="Unassembled WGS sequence"/>
</dbReference>
<sequence length="66" mass="7001">MKKVIAVLCITFSGIVFSGLAFAEMGGGSRVTVPHIICMQDGKMISTTAIPVTECNKLKAEKADNK</sequence>
<organism evidence="2 3">
    <name type="scientific">Photobacterium chitinilyticum</name>
    <dbReference type="NCBI Taxonomy" id="2485123"/>
    <lineage>
        <taxon>Bacteria</taxon>
        <taxon>Pseudomonadati</taxon>
        <taxon>Pseudomonadota</taxon>
        <taxon>Gammaproteobacteria</taxon>
        <taxon>Vibrionales</taxon>
        <taxon>Vibrionaceae</taxon>
        <taxon>Photobacterium</taxon>
    </lineage>
</organism>
<evidence type="ECO:0000256" key="1">
    <source>
        <dbReference type="SAM" id="SignalP"/>
    </source>
</evidence>
<feature type="chain" id="PRO_5018660512" description="DUF1496 domain-containing protein" evidence="1">
    <location>
        <begin position="24"/>
        <end position="66"/>
    </location>
</feature>
<feature type="signal peptide" evidence="1">
    <location>
        <begin position="1"/>
        <end position="23"/>
    </location>
</feature>
<keyword evidence="3" id="KW-1185">Reference proteome</keyword>
<evidence type="ECO:0008006" key="4">
    <source>
        <dbReference type="Google" id="ProtNLM"/>
    </source>
</evidence>
<dbReference type="RefSeq" id="WP_128783188.1">
    <property type="nucleotide sequence ID" value="NZ_JAKJSG010000020.1"/>
</dbReference>
<comment type="caution">
    <text evidence="2">The sequence shown here is derived from an EMBL/GenBank/DDBJ whole genome shotgun (WGS) entry which is preliminary data.</text>
</comment>